<gene>
    <name evidence="3" type="ORF">PENSOL_c014G00718</name>
</gene>
<dbReference type="InterPro" id="IPR036983">
    <property type="entry name" value="AIM24_sf"/>
</dbReference>
<sequence>MSQQHEYPPPPMSAPPTQTSFTPPNQPYFAQPPRQTPPLNGGYPVSPPPNKHAYSNGGYPAPPSASPPPRDQIAERNQAAFNQNQSLGRLSISSQTPPSVTMEKIPGGAPAYGKFVGVQSNNADDVGTFNGGSYRISHRDTNSILTVQLAMGCPLTVRPGAMISMSPTITLRGSISFSFKKFIIGGSMTMSHYTGPGELLLAPPMLGDIIVHEINAGDKWNVGRDSFLAHTSGVHHEYKPQGLSKGFFSGEGFFIYEFTGQGLFWLQSFGAIIKKDLVEGEAYFIDNGHLVAWNCKYDIERVASGGLLSSFSSGEGLACKFKGPGTVYLQTRNLNAFAAQMKISTASG</sequence>
<comment type="caution">
    <text evidence="3">The sequence shown here is derived from an EMBL/GenBank/DDBJ whole genome shotgun (WGS) entry which is preliminary data.</text>
</comment>
<dbReference type="STRING" id="60172.A0A1V6R6N2"/>
<dbReference type="InterPro" id="IPR002838">
    <property type="entry name" value="AIM24"/>
</dbReference>
<keyword evidence="4" id="KW-1185">Reference proteome</keyword>
<organism evidence="3 4">
    <name type="scientific">Penicillium solitum</name>
    <dbReference type="NCBI Taxonomy" id="60172"/>
    <lineage>
        <taxon>Eukaryota</taxon>
        <taxon>Fungi</taxon>
        <taxon>Dikarya</taxon>
        <taxon>Ascomycota</taxon>
        <taxon>Pezizomycotina</taxon>
        <taxon>Eurotiomycetes</taxon>
        <taxon>Eurotiomycetidae</taxon>
        <taxon>Eurotiales</taxon>
        <taxon>Aspergillaceae</taxon>
        <taxon>Penicillium</taxon>
    </lineage>
</organism>
<dbReference type="SUPFAM" id="SSF51219">
    <property type="entry name" value="TRAP-like"/>
    <property type="match status" value="1"/>
</dbReference>
<keyword evidence="1" id="KW-0496">Mitochondrion</keyword>
<dbReference type="PANTHER" id="PTHR43657:SF1">
    <property type="entry name" value="ALTERED INHERITANCE OF MITOCHONDRIA PROTEIN 24, MITOCHONDRIAL"/>
    <property type="match status" value="1"/>
</dbReference>
<accession>A0A1V6R6N2</accession>
<comment type="subcellular location">
    <subcellularLocation>
        <location evidence="1">Mitochondrion</location>
    </subcellularLocation>
</comment>
<dbReference type="Proteomes" id="UP000191612">
    <property type="component" value="Unassembled WGS sequence"/>
</dbReference>
<reference evidence="4" key="1">
    <citation type="journal article" date="2017" name="Nat. Microbiol.">
        <title>Global analysis of biosynthetic gene clusters reveals vast potential of secondary metabolite production in Penicillium species.</title>
        <authorList>
            <person name="Nielsen J.C."/>
            <person name="Grijseels S."/>
            <person name="Prigent S."/>
            <person name="Ji B."/>
            <person name="Dainat J."/>
            <person name="Nielsen K.F."/>
            <person name="Frisvad J.C."/>
            <person name="Workman M."/>
            <person name="Nielsen J."/>
        </authorList>
    </citation>
    <scope>NUCLEOTIDE SEQUENCE [LARGE SCALE GENOMIC DNA]</scope>
    <source>
        <strain evidence="4">IBT 29525</strain>
    </source>
</reference>
<feature type="region of interest" description="Disordered" evidence="2">
    <location>
        <begin position="1"/>
        <end position="102"/>
    </location>
</feature>
<dbReference type="Pfam" id="PF01987">
    <property type="entry name" value="AIM24"/>
    <property type="match status" value="1"/>
</dbReference>
<proteinExistence type="inferred from homology"/>
<dbReference type="EMBL" id="MDYO01000014">
    <property type="protein sequence ID" value="OQD96882.1"/>
    <property type="molecule type" value="Genomic_DNA"/>
</dbReference>
<protein>
    <recommendedName>
        <fullName evidence="1">Altered inheritance of mitochondria protein 24, mitochondrial</fullName>
    </recommendedName>
</protein>
<dbReference type="Gene3D" id="3.60.160.10">
    <property type="entry name" value="Mitochondrial biogenesis AIM24"/>
    <property type="match status" value="1"/>
</dbReference>
<comment type="similarity">
    <text evidence="1">Belongs to the AIM24 family.</text>
</comment>
<evidence type="ECO:0000256" key="1">
    <source>
        <dbReference type="RuleBase" id="RU363045"/>
    </source>
</evidence>
<evidence type="ECO:0000313" key="4">
    <source>
        <dbReference type="Proteomes" id="UP000191612"/>
    </source>
</evidence>
<dbReference type="AlphaFoldDB" id="A0A1V6R6N2"/>
<dbReference type="NCBIfam" id="TIGR00266">
    <property type="entry name" value="TIGR00266 family protein"/>
    <property type="match status" value="1"/>
</dbReference>
<dbReference type="PANTHER" id="PTHR43657">
    <property type="entry name" value="TRYPTOPHAN RNA-BINDING ATTENUATOR PROTEIN-LIKE PROTEIN"/>
    <property type="match status" value="1"/>
</dbReference>
<feature type="compositionally biased region" description="Pro residues" evidence="2">
    <location>
        <begin position="60"/>
        <end position="70"/>
    </location>
</feature>
<dbReference type="InterPro" id="IPR016031">
    <property type="entry name" value="Trp_RNA-bd_attenuator-like_dom"/>
</dbReference>
<name>A0A1V6R6N2_9EURO</name>
<evidence type="ECO:0000313" key="3">
    <source>
        <dbReference type="EMBL" id="OQD96882.1"/>
    </source>
</evidence>
<dbReference type="GO" id="GO:0005739">
    <property type="term" value="C:mitochondrion"/>
    <property type="evidence" value="ECO:0007669"/>
    <property type="project" value="UniProtKB-SubCell"/>
</dbReference>
<evidence type="ECO:0000256" key="2">
    <source>
        <dbReference type="SAM" id="MobiDB-lite"/>
    </source>
</evidence>
<feature type="compositionally biased region" description="Polar residues" evidence="2">
    <location>
        <begin position="79"/>
        <end position="99"/>
    </location>
</feature>